<reference evidence="1 2" key="1">
    <citation type="submission" date="2022-06" db="EMBL/GenBank/DDBJ databases">
        <authorList>
            <person name="Jeon C.O."/>
        </authorList>
    </citation>
    <scope>NUCLEOTIDE SEQUENCE [LARGE SCALE GENOMIC DNA]</scope>
    <source>
        <strain evidence="1 2">KCTC 13943</strain>
    </source>
</reference>
<evidence type="ECO:0000313" key="1">
    <source>
        <dbReference type="EMBL" id="MCM2533285.1"/>
    </source>
</evidence>
<organism evidence="1 2">
    <name type="scientific">Neobacillus pocheonensis</name>
    <dbReference type="NCBI Taxonomy" id="363869"/>
    <lineage>
        <taxon>Bacteria</taxon>
        <taxon>Bacillati</taxon>
        <taxon>Bacillota</taxon>
        <taxon>Bacilli</taxon>
        <taxon>Bacillales</taxon>
        <taxon>Bacillaceae</taxon>
        <taxon>Neobacillus</taxon>
    </lineage>
</organism>
<evidence type="ECO:0000313" key="2">
    <source>
        <dbReference type="Proteomes" id="UP001523262"/>
    </source>
</evidence>
<keyword evidence="2" id="KW-1185">Reference proteome</keyword>
<sequence length="118" mass="14218">MTIIERRMFIGMDHGNYKGTDLYKEQYDFLVDWLNNFERIETIRLAHNLKSIVEKHFFYISCDDMHTVMKEAGILGDRWSHNISKKALNQFTDSTPKRPWFQDEMEMLEYVANFERGE</sequence>
<dbReference type="EMBL" id="JAMQCR010000001">
    <property type="protein sequence ID" value="MCM2533285.1"/>
    <property type="molecule type" value="Genomic_DNA"/>
</dbReference>
<proteinExistence type="predicted"/>
<gene>
    <name evidence="1" type="ORF">NDK43_13880</name>
</gene>
<evidence type="ECO:0008006" key="3">
    <source>
        <dbReference type="Google" id="ProtNLM"/>
    </source>
</evidence>
<accession>A0ABT0WB04</accession>
<dbReference type="Proteomes" id="UP001523262">
    <property type="component" value="Unassembled WGS sequence"/>
</dbReference>
<name>A0ABT0WB04_9BACI</name>
<comment type="caution">
    <text evidence="1">The sequence shown here is derived from an EMBL/GenBank/DDBJ whole genome shotgun (WGS) entry which is preliminary data.</text>
</comment>
<protein>
    <recommendedName>
        <fullName evidence="3">Group-specific protein</fullName>
    </recommendedName>
</protein>